<dbReference type="Pfam" id="PF18962">
    <property type="entry name" value="Por_Secre_tail"/>
    <property type="match status" value="1"/>
</dbReference>
<dbReference type="Gene3D" id="2.160.20.10">
    <property type="entry name" value="Single-stranded right-handed beta-helix, Pectin lyase-like"/>
    <property type="match status" value="1"/>
</dbReference>
<protein>
    <submittedName>
        <fullName evidence="2">Putative secreted protein (Por secretion system target)</fullName>
    </submittedName>
</protein>
<evidence type="ECO:0000313" key="2">
    <source>
        <dbReference type="EMBL" id="PJJ59779.1"/>
    </source>
</evidence>
<name>A0A2M9BP92_9BACT</name>
<dbReference type="InterPro" id="IPR026444">
    <property type="entry name" value="Secre_tail"/>
</dbReference>
<gene>
    <name evidence="2" type="ORF">CLV45_1201</name>
</gene>
<dbReference type="Proteomes" id="UP000228535">
    <property type="component" value="Unassembled WGS sequence"/>
</dbReference>
<dbReference type="Pfam" id="PF17957">
    <property type="entry name" value="Big_7"/>
    <property type="match status" value="2"/>
</dbReference>
<evidence type="ECO:0000259" key="1">
    <source>
        <dbReference type="Pfam" id="PF18962"/>
    </source>
</evidence>
<sequence length="1014" mass="105875">MQNTSGLQFRATRNASSGTHFLPLLALVLLVSLFFPVSLRAQGQAPNVTYSGPLTITQGGTYTGNFKSTDSRVPCIKINTTQPVIIENCILAGAGDLILANTGGHNLTVRNNRGYGLQQSIDNERHGRFIEVNGARSLTIENNYFEHTTGIAVYQWSGDGSAAQTLKVRRNMAKNIDGRYRNGGGTFANFMSANQVRGLANVEVAWNQIINEPNNSLVEDNINFYNSGGTSSSPINIHDNYVQGAYPYPATGSQFTGTGMIIDGTGDSQEGYLDAMNNQFVSTCNSAMNIAGGHHVRFNNNRMVTSGLLPGGTKLNATYCGIAIFNFYQQAVFGNHQVDNNTMGMVKWGYNNPYPDRNDNGDYGYQIHTNTQHLPNPITLQTEADEWTRWNNKLKSNGILIGTGTNTNGGGSGTVTPNVAPTVSLTSPGTSTVTAGTVLNLTATAADADGSVAKVEFFNGATKLGEDTSAPYQLSYTAAAAGTLTLSARATDNAGATANSASATITVTSVVITPPTAGTFYRGININGGAATIDGNNWQASSGAAGVTLTGIPFANQNVTLNPATDATRASMIRSSVYGSNAAIAVGSVPSGAYQVYLYVWEDNYAETFNILVEGQTVRTNYYSGAAGKWEKVGPFTANVTDGTLNVSVSGGTANLSGLEIWAGSAAPANVAPTVSLTSPGTSTVTAGTVLNLTATAADADGSVAKVEFFNGATKLGEDTSAPYQLSYTAAAAGTLTLSARATDNAGATTNSASVTVTVGTVTSTTNNFYRGININGPAVTIDGNAWQASSGAAGVTLTGIPFANQNIALNPATDATRASMIRSSVYGRDAAIAVGSMPSGTYDVYLYVWEDNYDETFSIYVEGQAVRTNYRSGTPGKWEKVGPLKANVTDGTLNVSVTGGTANLSGLEIWKTASGTAFLDQSSTSLSSKAIGSVTAYPSPMTNELSIELNAAQTETMRVAILNQSGAVVQNADVAFKQGVSTEKLNVSNLPAGNYFLRFANGSLAGRSIQVSK</sequence>
<dbReference type="EMBL" id="PGFA01000001">
    <property type="protein sequence ID" value="PJJ59779.1"/>
    <property type="molecule type" value="Genomic_DNA"/>
</dbReference>
<evidence type="ECO:0000313" key="3">
    <source>
        <dbReference type="Proteomes" id="UP000228535"/>
    </source>
</evidence>
<dbReference type="AlphaFoldDB" id="A0A2M9BP92"/>
<dbReference type="InterPro" id="IPR012334">
    <property type="entry name" value="Pectin_lyas_fold"/>
</dbReference>
<dbReference type="InterPro" id="IPR008979">
    <property type="entry name" value="Galactose-bd-like_sf"/>
</dbReference>
<dbReference type="Gene3D" id="2.60.40.10">
    <property type="entry name" value="Immunoglobulins"/>
    <property type="match status" value="2"/>
</dbReference>
<dbReference type="InterPro" id="IPR013783">
    <property type="entry name" value="Ig-like_fold"/>
</dbReference>
<dbReference type="InterPro" id="IPR011050">
    <property type="entry name" value="Pectin_lyase_fold/virulence"/>
</dbReference>
<dbReference type="SUPFAM" id="SSF51126">
    <property type="entry name" value="Pectin lyase-like"/>
    <property type="match status" value="1"/>
</dbReference>
<dbReference type="SUPFAM" id="SSF49785">
    <property type="entry name" value="Galactose-binding domain-like"/>
    <property type="match status" value="2"/>
</dbReference>
<keyword evidence="3" id="KW-1185">Reference proteome</keyword>
<comment type="caution">
    <text evidence="2">The sequence shown here is derived from an EMBL/GenBank/DDBJ whole genome shotgun (WGS) entry which is preliminary data.</text>
</comment>
<reference evidence="2 3" key="1">
    <citation type="submission" date="2017-11" db="EMBL/GenBank/DDBJ databases">
        <title>Genomic Encyclopedia of Archaeal and Bacterial Type Strains, Phase II (KMG-II): From Individual Species to Whole Genera.</title>
        <authorList>
            <person name="Goeker M."/>
        </authorList>
    </citation>
    <scope>NUCLEOTIDE SEQUENCE [LARGE SCALE GENOMIC DNA]</scope>
    <source>
        <strain evidence="2 3">DSM 11115</strain>
    </source>
</reference>
<organism evidence="2 3">
    <name type="scientific">Hymenobacter chitinivorans DSM 11115</name>
    <dbReference type="NCBI Taxonomy" id="1121954"/>
    <lineage>
        <taxon>Bacteria</taxon>
        <taxon>Pseudomonadati</taxon>
        <taxon>Bacteroidota</taxon>
        <taxon>Cytophagia</taxon>
        <taxon>Cytophagales</taxon>
        <taxon>Hymenobacteraceae</taxon>
        <taxon>Hymenobacter</taxon>
    </lineage>
</organism>
<dbReference type="NCBIfam" id="TIGR04183">
    <property type="entry name" value="Por_Secre_tail"/>
    <property type="match status" value="1"/>
</dbReference>
<accession>A0A2M9BP92</accession>
<feature type="domain" description="Secretion system C-terminal sorting" evidence="1">
    <location>
        <begin position="938"/>
        <end position="1004"/>
    </location>
</feature>
<proteinExistence type="predicted"/>